<evidence type="ECO:0000256" key="1">
    <source>
        <dbReference type="SAM" id="MobiDB-lite"/>
    </source>
</evidence>
<proteinExistence type="predicted"/>
<reference evidence="2 3" key="1">
    <citation type="journal article" date="2007" name="Nature">
        <title>Evolution of genes and genomes on the Drosophila phylogeny.</title>
        <authorList>
            <consortium name="Drosophila 12 Genomes Consortium"/>
            <person name="Clark A.G."/>
            <person name="Eisen M.B."/>
            <person name="Smith D.R."/>
            <person name="Bergman C.M."/>
            <person name="Oliver B."/>
            <person name="Markow T.A."/>
            <person name="Kaufman T.C."/>
            <person name="Kellis M."/>
            <person name="Gelbart W."/>
            <person name="Iyer V.N."/>
            <person name="Pollard D.A."/>
            <person name="Sackton T.B."/>
            <person name="Larracuente A.M."/>
            <person name="Singh N.D."/>
            <person name="Abad J.P."/>
            <person name="Abt D.N."/>
            <person name="Adryan B."/>
            <person name="Aguade M."/>
            <person name="Akashi H."/>
            <person name="Anderson W.W."/>
            <person name="Aquadro C.F."/>
            <person name="Ardell D.H."/>
            <person name="Arguello R."/>
            <person name="Artieri C.G."/>
            <person name="Barbash D.A."/>
            <person name="Barker D."/>
            <person name="Barsanti P."/>
            <person name="Batterham P."/>
            <person name="Batzoglou S."/>
            <person name="Begun D."/>
            <person name="Bhutkar A."/>
            <person name="Blanco E."/>
            <person name="Bosak S.A."/>
            <person name="Bradley R.K."/>
            <person name="Brand A.D."/>
            <person name="Brent M.R."/>
            <person name="Brooks A.N."/>
            <person name="Brown R.H."/>
            <person name="Butlin R.K."/>
            <person name="Caggese C."/>
            <person name="Calvi B.R."/>
            <person name="Bernardo de Carvalho A."/>
            <person name="Caspi A."/>
            <person name="Castrezana S."/>
            <person name="Celniker S.E."/>
            <person name="Chang J.L."/>
            <person name="Chapple C."/>
            <person name="Chatterji S."/>
            <person name="Chinwalla A."/>
            <person name="Civetta A."/>
            <person name="Clifton S.W."/>
            <person name="Comeron J.M."/>
            <person name="Costello J.C."/>
            <person name="Coyne J.A."/>
            <person name="Daub J."/>
            <person name="David R.G."/>
            <person name="Delcher A.L."/>
            <person name="Delehaunty K."/>
            <person name="Do C.B."/>
            <person name="Ebling H."/>
            <person name="Edwards K."/>
            <person name="Eickbush T."/>
            <person name="Evans J.D."/>
            <person name="Filipski A."/>
            <person name="Findeiss S."/>
            <person name="Freyhult E."/>
            <person name="Fulton L."/>
            <person name="Fulton R."/>
            <person name="Garcia A.C."/>
            <person name="Gardiner A."/>
            <person name="Garfield D.A."/>
            <person name="Garvin B.E."/>
            <person name="Gibson G."/>
            <person name="Gilbert D."/>
            <person name="Gnerre S."/>
            <person name="Godfrey J."/>
            <person name="Good R."/>
            <person name="Gotea V."/>
            <person name="Gravely B."/>
            <person name="Greenberg A.J."/>
            <person name="Griffiths-Jones S."/>
            <person name="Gross S."/>
            <person name="Guigo R."/>
            <person name="Gustafson E.A."/>
            <person name="Haerty W."/>
            <person name="Hahn M.W."/>
            <person name="Halligan D.L."/>
            <person name="Halpern A.L."/>
            <person name="Halter G.M."/>
            <person name="Han M.V."/>
            <person name="Heger A."/>
            <person name="Hillier L."/>
            <person name="Hinrichs A.S."/>
            <person name="Holmes I."/>
            <person name="Hoskins R.A."/>
            <person name="Hubisz M.J."/>
            <person name="Hultmark D."/>
            <person name="Huntley M.A."/>
            <person name="Jaffe D.B."/>
            <person name="Jagadeeshan S."/>
            <person name="Jeck W.R."/>
            <person name="Johnson J."/>
            <person name="Jones C.D."/>
            <person name="Jordan W.C."/>
            <person name="Karpen G.H."/>
            <person name="Kataoka E."/>
            <person name="Keightley P.D."/>
            <person name="Kheradpour P."/>
            <person name="Kirkness E.F."/>
            <person name="Koerich L.B."/>
            <person name="Kristiansen K."/>
            <person name="Kudrna D."/>
            <person name="Kulathinal R.J."/>
            <person name="Kumar S."/>
            <person name="Kwok R."/>
            <person name="Lander E."/>
            <person name="Langley C.H."/>
            <person name="Lapoint R."/>
            <person name="Lazzaro B.P."/>
            <person name="Lee S.J."/>
            <person name="Levesque L."/>
            <person name="Li R."/>
            <person name="Lin C.F."/>
            <person name="Lin M.F."/>
            <person name="Lindblad-Toh K."/>
            <person name="Llopart A."/>
            <person name="Long M."/>
            <person name="Low L."/>
            <person name="Lozovsky E."/>
            <person name="Lu J."/>
            <person name="Luo M."/>
            <person name="Machado C.A."/>
            <person name="Makalowski W."/>
            <person name="Marzo M."/>
            <person name="Matsuda M."/>
            <person name="Matzkin L."/>
            <person name="McAllister B."/>
            <person name="McBride C.S."/>
            <person name="McKernan B."/>
            <person name="McKernan K."/>
            <person name="Mendez-Lago M."/>
            <person name="Minx P."/>
            <person name="Mollenhauer M.U."/>
            <person name="Montooth K."/>
            <person name="Mount S.M."/>
            <person name="Mu X."/>
            <person name="Myers E."/>
            <person name="Negre B."/>
            <person name="Newfeld S."/>
            <person name="Nielsen R."/>
            <person name="Noor M.A."/>
            <person name="O'Grady P."/>
            <person name="Pachter L."/>
            <person name="Papaceit M."/>
            <person name="Parisi M.J."/>
            <person name="Parisi M."/>
            <person name="Parts L."/>
            <person name="Pedersen J.S."/>
            <person name="Pesole G."/>
            <person name="Phillippy A.M."/>
            <person name="Ponting C.P."/>
            <person name="Pop M."/>
            <person name="Porcelli D."/>
            <person name="Powell J.R."/>
            <person name="Prohaska S."/>
            <person name="Pruitt K."/>
            <person name="Puig M."/>
            <person name="Quesneville H."/>
            <person name="Ram K.R."/>
            <person name="Rand D."/>
            <person name="Rasmussen M.D."/>
            <person name="Reed L.K."/>
            <person name="Reenan R."/>
            <person name="Reily A."/>
            <person name="Remington K.A."/>
            <person name="Rieger T.T."/>
            <person name="Ritchie M.G."/>
            <person name="Robin C."/>
            <person name="Rogers Y.H."/>
            <person name="Rohde C."/>
            <person name="Rozas J."/>
            <person name="Rubenfield M.J."/>
            <person name="Ruiz A."/>
            <person name="Russo S."/>
            <person name="Salzberg S.L."/>
            <person name="Sanchez-Gracia A."/>
            <person name="Saranga D.J."/>
            <person name="Sato H."/>
            <person name="Schaeffer S.W."/>
            <person name="Schatz M.C."/>
            <person name="Schlenke T."/>
            <person name="Schwartz R."/>
            <person name="Segarra C."/>
            <person name="Singh R.S."/>
            <person name="Sirot L."/>
            <person name="Sirota M."/>
            <person name="Sisneros N.B."/>
            <person name="Smith C.D."/>
            <person name="Smith T.F."/>
            <person name="Spieth J."/>
            <person name="Stage D.E."/>
            <person name="Stark A."/>
            <person name="Stephan W."/>
            <person name="Strausberg R.L."/>
            <person name="Strempel S."/>
            <person name="Sturgill D."/>
            <person name="Sutton G."/>
            <person name="Sutton G.G."/>
            <person name="Tao W."/>
            <person name="Teichmann S."/>
            <person name="Tobari Y.N."/>
            <person name="Tomimura Y."/>
            <person name="Tsolas J.M."/>
            <person name="Valente V.L."/>
            <person name="Venter E."/>
            <person name="Venter J.C."/>
            <person name="Vicario S."/>
            <person name="Vieira F.G."/>
            <person name="Vilella A.J."/>
            <person name="Villasante A."/>
            <person name="Walenz B."/>
            <person name="Wang J."/>
            <person name="Wasserman M."/>
            <person name="Watts T."/>
            <person name="Wilson D."/>
            <person name="Wilson R.K."/>
            <person name="Wing R.A."/>
            <person name="Wolfner M.F."/>
            <person name="Wong A."/>
            <person name="Wong G.K."/>
            <person name="Wu C.I."/>
            <person name="Wu G."/>
            <person name="Yamamoto D."/>
            <person name="Yang H.P."/>
            <person name="Yang S.P."/>
            <person name="Yorke J.A."/>
            <person name="Yoshida K."/>
            <person name="Zdobnov E."/>
            <person name="Zhang P."/>
            <person name="Zhang Y."/>
            <person name="Zimin A.V."/>
            <person name="Baldwin J."/>
            <person name="Abdouelleil A."/>
            <person name="Abdulkadir J."/>
            <person name="Abebe A."/>
            <person name="Abera B."/>
            <person name="Abreu J."/>
            <person name="Acer S.C."/>
            <person name="Aftuck L."/>
            <person name="Alexander A."/>
            <person name="An P."/>
            <person name="Anderson E."/>
            <person name="Anderson S."/>
            <person name="Arachi H."/>
            <person name="Azer M."/>
            <person name="Bachantsang P."/>
            <person name="Barry A."/>
            <person name="Bayul T."/>
            <person name="Berlin A."/>
            <person name="Bessette D."/>
            <person name="Bloom T."/>
            <person name="Blye J."/>
            <person name="Boguslavskiy L."/>
            <person name="Bonnet C."/>
            <person name="Boukhgalter B."/>
            <person name="Bourzgui I."/>
            <person name="Brown A."/>
            <person name="Cahill P."/>
            <person name="Channer S."/>
            <person name="Cheshatsang Y."/>
            <person name="Chuda L."/>
            <person name="Citroen M."/>
            <person name="Collymore A."/>
            <person name="Cooke P."/>
            <person name="Costello M."/>
            <person name="D'Aco K."/>
            <person name="Daza R."/>
            <person name="De Haan G."/>
            <person name="DeGray S."/>
            <person name="DeMaso C."/>
            <person name="Dhargay N."/>
            <person name="Dooley K."/>
            <person name="Dooley E."/>
            <person name="Doricent M."/>
            <person name="Dorje P."/>
            <person name="Dorjee K."/>
            <person name="Dupes A."/>
            <person name="Elong R."/>
            <person name="Falk J."/>
            <person name="Farina A."/>
            <person name="Faro S."/>
            <person name="Ferguson D."/>
            <person name="Fisher S."/>
            <person name="Foley C.D."/>
            <person name="Franke A."/>
            <person name="Friedrich D."/>
            <person name="Gadbois L."/>
            <person name="Gearin G."/>
            <person name="Gearin C.R."/>
            <person name="Giannoukos G."/>
            <person name="Goode T."/>
            <person name="Graham J."/>
            <person name="Grandbois E."/>
            <person name="Grewal S."/>
            <person name="Gyaltsen K."/>
            <person name="Hafez N."/>
            <person name="Hagos B."/>
            <person name="Hall J."/>
            <person name="Henson C."/>
            <person name="Hollinger A."/>
            <person name="Honan T."/>
            <person name="Huard M.D."/>
            <person name="Hughes L."/>
            <person name="Hurhula B."/>
            <person name="Husby M.E."/>
            <person name="Kamat A."/>
            <person name="Kanga B."/>
            <person name="Kashin S."/>
            <person name="Khazanovich D."/>
            <person name="Kisner P."/>
            <person name="Lance K."/>
            <person name="Lara M."/>
            <person name="Lee W."/>
            <person name="Lennon N."/>
            <person name="Letendre F."/>
            <person name="LeVine R."/>
            <person name="Lipovsky A."/>
            <person name="Liu X."/>
            <person name="Liu J."/>
            <person name="Liu S."/>
            <person name="Lokyitsang T."/>
            <person name="Lokyitsang Y."/>
            <person name="Lubonja R."/>
            <person name="Lui A."/>
            <person name="MacDonald P."/>
            <person name="Magnisalis V."/>
            <person name="Maru K."/>
            <person name="Matthews C."/>
            <person name="McCusker W."/>
            <person name="McDonough S."/>
            <person name="Mehta T."/>
            <person name="Meldrim J."/>
            <person name="Meneus L."/>
            <person name="Mihai O."/>
            <person name="Mihalev A."/>
            <person name="Mihova T."/>
            <person name="Mittelman R."/>
            <person name="Mlenga V."/>
            <person name="Montmayeur A."/>
            <person name="Mulrain L."/>
            <person name="Navidi A."/>
            <person name="Naylor J."/>
            <person name="Negash T."/>
            <person name="Nguyen T."/>
            <person name="Nguyen N."/>
            <person name="Nicol R."/>
            <person name="Norbu C."/>
            <person name="Norbu N."/>
            <person name="Novod N."/>
            <person name="O'Neill B."/>
            <person name="Osman S."/>
            <person name="Markiewicz E."/>
            <person name="Oyono O.L."/>
            <person name="Patti C."/>
            <person name="Phunkhang P."/>
            <person name="Pierre F."/>
            <person name="Priest M."/>
            <person name="Raghuraman S."/>
            <person name="Rege F."/>
            <person name="Reyes R."/>
            <person name="Rise C."/>
            <person name="Rogov P."/>
            <person name="Ross K."/>
            <person name="Ryan E."/>
            <person name="Settipalli S."/>
            <person name="Shea T."/>
            <person name="Sherpa N."/>
            <person name="Shi L."/>
            <person name="Shih D."/>
            <person name="Sparrow T."/>
            <person name="Spaulding J."/>
            <person name="Stalker J."/>
            <person name="Stange-Thomann N."/>
            <person name="Stavropoulos S."/>
            <person name="Stone C."/>
            <person name="Strader C."/>
            <person name="Tesfaye S."/>
            <person name="Thomson T."/>
            <person name="Thoulutsang Y."/>
            <person name="Thoulutsang D."/>
            <person name="Topham K."/>
            <person name="Topping I."/>
            <person name="Tsamla T."/>
            <person name="Vassiliev H."/>
            <person name="Vo A."/>
            <person name="Wangchuk T."/>
            <person name="Wangdi T."/>
            <person name="Weiand M."/>
            <person name="Wilkinson J."/>
            <person name="Wilson A."/>
            <person name="Yadav S."/>
            <person name="Young G."/>
            <person name="Yu Q."/>
            <person name="Zembek L."/>
            <person name="Zhong D."/>
            <person name="Zimmer A."/>
            <person name="Zwirko Z."/>
            <person name="Jaffe D.B."/>
            <person name="Alvarez P."/>
            <person name="Brockman W."/>
            <person name="Butler J."/>
            <person name="Chin C."/>
            <person name="Gnerre S."/>
            <person name="Grabherr M."/>
            <person name="Kleber M."/>
            <person name="Mauceli E."/>
            <person name="MacCallum I."/>
        </authorList>
    </citation>
    <scope>NUCLEOTIDE SEQUENCE [LARGE SCALE GENOMIC DNA]</scope>
    <source>
        <strain evidence="2 3">TSC#14021-0224.01</strain>
    </source>
</reference>
<dbReference type="EMBL" id="CH954181">
    <property type="protein sequence ID" value="EDV48502.1"/>
    <property type="molecule type" value="Genomic_DNA"/>
</dbReference>
<sequence length="160" mass="18004">MQHVRTATNRTSFNDCCSFKFSGNIGHISHCKLQLQHRPLQVKSIATGKTITTKQQEMHKLATGFRPGFLESRKNPDGRPKANQMQAEGVSPKRGHMASSCSLSMLIQSGSLGIIRPESIFVKSRFQFRDLRIVVQINRMRYVNDTSVACRFPAWGAQPN</sequence>
<feature type="region of interest" description="Disordered" evidence="1">
    <location>
        <begin position="67"/>
        <end position="95"/>
    </location>
</feature>
<feature type="compositionally biased region" description="Basic and acidic residues" evidence="1">
    <location>
        <begin position="71"/>
        <end position="80"/>
    </location>
</feature>
<evidence type="ECO:0000313" key="2">
    <source>
        <dbReference type="EMBL" id="EDV48502.1"/>
    </source>
</evidence>
<protein>
    <submittedName>
        <fullName evidence="2">GG23228</fullName>
    </submittedName>
</protein>
<dbReference type="Proteomes" id="UP000008711">
    <property type="component" value="Unassembled WGS sequence"/>
</dbReference>
<keyword evidence="3" id="KW-1185">Reference proteome</keyword>
<reference evidence="2 3" key="2">
    <citation type="journal article" date="2008" name="Bioinformatics">
        <title>Assembly reconciliation.</title>
        <authorList>
            <person name="Zimin A.V."/>
            <person name="Smith D.R."/>
            <person name="Sutton G."/>
            <person name="Yorke J.A."/>
        </authorList>
    </citation>
    <scope>NUCLEOTIDE SEQUENCE [LARGE SCALE GENOMIC DNA]</scope>
    <source>
        <strain evidence="2 3">TSC#14021-0224.01</strain>
    </source>
</reference>
<evidence type="ECO:0000313" key="3">
    <source>
        <dbReference type="Proteomes" id="UP000008711"/>
    </source>
</evidence>
<name>B3P0C8_DROER</name>
<organism evidence="2 3">
    <name type="scientific">Drosophila erecta</name>
    <name type="common">Fruit fly</name>
    <dbReference type="NCBI Taxonomy" id="7220"/>
    <lineage>
        <taxon>Eukaryota</taxon>
        <taxon>Metazoa</taxon>
        <taxon>Ecdysozoa</taxon>
        <taxon>Arthropoda</taxon>
        <taxon>Hexapoda</taxon>
        <taxon>Insecta</taxon>
        <taxon>Pterygota</taxon>
        <taxon>Neoptera</taxon>
        <taxon>Endopterygota</taxon>
        <taxon>Diptera</taxon>
        <taxon>Brachycera</taxon>
        <taxon>Muscomorpha</taxon>
        <taxon>Ephydroidea</taxon>
        <taxon>Drosophilidae</taxon>
        <taxon>Drosophila</taxon>
        <taxon>Sophophora</taxon>
    </lineage>
</organism>
<dbReference type="AlphaFoldDB" id="B3P0C8"/>
<gene>
    <name evidence="2" type="primary">Dere\GG23228</name>
    <name evidence="2" type="ORF">Dere_GG23228</name>
</gene>
<dbReference type="HOGENOM" id="CLU_1653932_0_0_1"/>
<accession>B3P0C8</accession>